<dbReference type="OrthoDB" id="529205at2759"/>
<evidence type="ECO:0000256" key="1">
    <source>
        <dbReference type="SAM" id="MobiDB-lite"/>
    </source>
</evidence>
<reference evidence="2 3" key="1">
    <citation type="journal article" date="2017" name="Biotechnol. Biofuels">
        <title>Differential beta-glucosidase expression as a function of carbon source availability in Talaromyces amestolkiae: a genomic and proteomic approach.</title>
        <authorList>
            <person name="de Eugenio L.I."/>
            <person name="Mendez-Liter J.A."/>
            <person name="Nieto-Dominguez M."/>
            <person name="Alonso L."/>
            <person name="Gil-Munoz J."/>
            <person name="Barriuso J."/>
            <person name="Prieto A."/>
            <person name="Martinez M.J."/>
        </authorList>
    </citation>
    <scope>NUCLEOTIDE SEQUENCE [LARGE SCALE GENOMIC DNA]</scope>
    <source>
        <strain evidence="2 3">CIB</strain>
    </source>
</reference>
<proteinExistence type="predicted"/>
<protein>
    <submittedName>
        <fullName evidence="2">Uncharacterized protein</fullName>
    </submittedName>
</protein>
<dbReference type="RefSeq" id="XP_040735441.1">
    <property type="nucleotide sequence ID" value="XM_040872578.1"/>
</dbReference>
<dbReference type="GeneID" id="63796153"/>
<dbReference type="Proteomes" id="UP000249363">
    <property type="component" value="Unassembled WGS sequence"/>
</dbReference>
<dbReference type="AlphaFoldDB" id="A0A364L535"/>
<keyword evidence="3" id="KW-1185">Reference proteome</keyword>
<feature type="compositionally biased region" description="Basic and acidic residues" evidence="1">
    <location>
        <begin position="7"/>
        <end position="20"/>
    </location>
</feature>
<sequence length="67" mass="7264">DNLNNEYESHKEENLKDVKSGKASWKEQLASESEADVKADRGESSATASVDDVVRGAKEAVAKKGKK</sequence>
<evidence type="ECO:0000313" key="3">
    <source>
        <dbReference type="Proteomes" id="UP000249363"/>
    </source>
</evidence>
<dbReference type="EMBL" id="MIKG01000013">
    <property type="protein sequence ID" value="RAO70925.1"/>
    <property type="molecule type" value="Genomic_DNA"/>
</dbReference>
<feature type="region of interest" description="Disordered" evidence="1">
    <location>
        <begin position="1"/>
        <end position="51"/>
    </location>
</feature>
<organism evidence="2 3">
    <name type="scientific">Talaromyces amestolkiae</name>
    <dbReference type="NCBI Taxonomy" id="1196081"/>
    <lineage>
        <taxon>Eukaryota</taxon>
        <taxon>Fungi</taxon>
        <taxon>Dikarya</taxon>
        <taxon>Ascomycota</taxon>
        <taxon>Pezizomycotina</taxon>
        <taxon>Eurotiomycetes</taxon>
        <taxon>Eurotiomycetidae</taxon>
        <taxon>Eurotiales</taxon>
        <taxon>Trichocomaceae</taxon>
        <taxon>Talaromyces</taxon>
        <taxon>Talaromyces sect. Talaromyces</taxon>
    </lineage>
</organism>
<accession>A0A364L535</accession>
<comment type="caution">
    <text evidence="2">The sequence shown here is derived from an EMBL/GenBank/DDBJ whole genome shotgun (WGS) entry which is preliminary data.</text>
</comment>
<gene>
    <name evidence="2" type="ORF">BHQ10_006937</name>
</gene>
<evidence type="ECO:0000313" key="2">
    <source>
        <dbReference type="EMBL" id="RAO70925.1"/>
    </source>
</evidence>
<name>A0A364L535_TALAM</name>
<feature type="non-terminal residue" evidence="2">
    <location>
        <position position="1"/>
    </location>
</feature>